<dbReference type="Proteomes" id="UP000481858">
    <property type="component" value="Unassembled WGS sequence"/>
</dbReference>
<organism evidence="1 2">
    <name type="scientific">Xylaria multiplex</name>
    <dbReference type="NCBI Taxonomy" id="323545"/>
    <lineage>
        <taxon>Eukaryota</taxon>
        <taxon>Fungi</taxon>
        <taxon>Dikarya</taxon>
        <taxon>Ascomycota</taxon>
        <taxon>Pezizomycotina</taxon>
        <taxon>Sordariomycetes</taxon>
        <taxon>Xylariomycetidae</taxon>
        <taxon>Xylariales</taxon>
        <taxon>Xylariaceae</taxon>
        <taxon>Xylaria</taxon>
    </lineage>
</organism>
<dbReference type="AlphaFoldDB" id="A0A7C8MRA6"/>
<reference evidence="1 2" key="1">
    <citation type="submission" date="2019-12" db="EMBL/GenBank/DDBJ databases">
        <title>Draft genome sequence of the ascomycete Xylaria multiplex DSM 110363.</title>
        <authorList>
            <person name="Buettner E."/>
            <person name="Kellner H."/>
        </authorList>
    </citation>
    <scope>NUCLEOTIDE SEQUENCE [LARGE SCALE GENOMIC DNA]</scope>
    <source>
        <strain evidence="1 2">DSM 110363</strain>
    </source>
</reference>
<dbReference type="InParanoid" id="A0A7C8MRA6"/>
<evidence type="ECO:0000313" key="1">
    <source>
        <dbReference type="EMBL" id="KAF2969510.1"/>
    </source>
</evidence>
<dbReference type="EMBL" id="WUBL01000035">
    <property type="protein sequence ID" value="KAF2969510.1"/>
    <property type="molecule type" value="Genomic_DNA"/>
</dbReference>
<keyword evidence="2" id="KW-1185">Reference proteome</keyword>
<name>A0A7C8MRA6_9PEZI</name>
<protein>
    <submittedName>
        <fullName evidence="1">Uncharacterized protein</fullName>
    </submittedName>
</protein>
<gene>
    <name evidence="1" type="ORF">GQX73_g4087</name>
</gene>
<sequence>MENVLRDFSQLNGRNLEKFWITETKMANFNDRQDYAAWMRRDFKANASYLIPVWGSVSTYPCAMRVPSLKNPEETEDLVVLGQDHTELIAEGGTWAVTHEGARVPARDTSQCREDEKSRLNQLSAYLIREVTMPRSPGDVMQQWYVYKRW</sequence>
<comment type="caution">
    <text evidence="1">The sequence shown here is derived from an EMBL/GenBank/DDBJ whole genome shotgun (WGS) entry which is preliminary data.</text>
</comment>
<evidence type="ECO:0000313" key="2">
    <source>
        <dbReference type="Proteomes" id="UP000481858"/>
    </source>
</evidence>
<dbReference type="OrthoDB" id="4192220at2759"/>
<accession>A0A7C8MRA6</accession>
<proteinExistence type="predicted"/>